<protein>
    <submittedName>
        <fullName evidence="2">Uncharacterized protein</fullName>
    </submittedName>
</protein>
<name>A0A8J7KG34_9ACTN</name>
<dbReference type="Proteomes" id="UP000622552">
    <property type="component" value="Unassembled WGS sequence"/>
</dbReference>
<reference evidence="2" key="1">
    <citation type="submission" date="2020-11" db="EMBL/GenBank/DDBJ databases">
        <title>Sequencing the genomes of 1000 actinobacteria strains.</title>
        <authorList>
            <person name="Klenk H.-P."/>
        </authorList>
    </citation>
    <scope>NUCLEOTIDE SEQUENCE</scope>
    <source>
        <strain evidence="2">DSM 45356</strain>
    </source>
</reference>
<feature type="transmembrane region" description="Helical" evidence="1">
    <location>
        <begin position="52"/>
        <end position="70"/>
    </location>
</feature>
<keyword evidence="1" id="KW-0472">Membrane</keyword>
<keyword evidence="1" id="KW-1133">Transmembrane helix</keyword>
<dbReference type="EMBL" id="JADOUF010000001">
    <property type="protein sequence ID" value="MBG6134509.1"/>
    <property type="molecule type" value="Genomic_DNA"/>
</dbReference>
<dbReference type="RefSeq" id="WP_197001739.1">
    <property type="nucleotide sequence ID" value="NZ_BONS01000027.1"/>
</dbReference>
<organism evidence="2 3">
    <name type="scientific">Longispora fulva</name>
    <dbReference type="NCBI Taxonomy" id="619741"/>
    <lineage>
        <taxon>Bacteria</taxon>
        <taxon>Bacillati</taxon>
        <taxon>Actinomycetota</taxon>
        <taxon>Actinomycetes</taxon>
        <taxon>Micromonosporales</taxon>
        <taxon>Micromonosporaceae</taxon>
        <taxon>Longispora</taxon>
    </lineage>
</organism>
<evidence type="ECO:0000313" key="2">
    <source>
        <dbReference type="EMBL" id="MBG6134509.1"/>
    </source>
</evidence>
<feature type="transmembrane region" description="Helical" evidence="1">
    <location>
        <begin position="82"/>
        <end position="101"/>
    </location>
</feature>
<sequence length="162" mass="17717">MTMKGVAMSETMRAPEKTAPALWRRDLVAVTAVIALALMFQGKGLLAGLWEPLRWVAVLLFFIGLWFLAVSARAVHPDKPMTLSFGFFTLALALALCWLGPGAGGLMRVRYDGEHTVCGSIGRVQDGFLPVTEEQNPDDNETGGLNRIPVSQIKAMWNVKKC</sequence>
<proteinExistence type="predicted"/>
<keyword evidence="1" id="KW-0812">Transmembrane</keyword>
<dbReference type="AlphaFoldDB" id="A0A8J7KG34"/>
<comment type="caution">
    <text evidence="2">The sequence shown here is derived from an EMBL/GenBank/DDBJ whole genome shotgun (WGS) entry which is preliminary data.</text>
</comment>
<evidence type="ECO:0000313" key="3">
    <source>
        <dbReference type="Proteomes" id="UP000622552"/>
    </source>
</evidence>
<evidence type="ECO:0000256" key="1">
    <source>
        <dbReference type="SAM" id="Phobius"/>
    </source>
</evidence>
<accession>A0A8J7KG34</accession>
<gene>
    <name evidence="2" type="ORF">IW245_000703</name>
</gene>
<keyword evidence="3" id="KW-1185">Reference proteome</keyword>